<evidence type="ECO:0000313" key="2">
    <source>
        <dbReference type="EMBL" id="GAA1579554.1"/>
    </source>
</evidence>
<accession>A0ABN2DPH4</accession>
<proteinExistence type="predicted"/>
<reference evidence="2 3" key="1">
    <citation type="journal article" date="2019" name="Int. J. Syst. Evol. Microbiol.">
        <title>The Global Catalogue of Microorganisms (GCM) 10K type strain sequencing project: providing services to taxonomists for standard genome sequencing and annotation.</title>
        <authorList>
            <consortium name="The Broad Institute Genomics Platform"/>
            <consortium name="The Broad Institute Genome Sequencing Center for Infectious Disease"/>
            <person name="Wu L."/>
            <person name="Ma J."/>
        </authorList>
    </citation>
    <scope>NUCLEOTIDE SEQUENCE [LARGE SCALE GENOMIC DNA]</scope>
    <source>
        <strain evidence="2 3">JCM 14969</strain>
    </source>
</reference>
<name>A0ABN2DPH4_9ACTN</name>
<evidence type="ECO:0000256" key="1">
    <source>
        <dbReference type="SAM" id="Coils"/>
    </source>
</evidence>
<dbReference type="RefSeq" id="WP_344215375.1">
    <property type="nucleotide sequence ID" value="NZ_BAAAOS010000020.1"/>
</dbReference>
<comment type="caution">
    <text evidence="2">The sequence shown here is derived from an EMBL/GenBank/DDBJ whole genome shotgun (WGS) entry which is preliminary data.</text>
</comment>
<dbReference type="Proteomes" id="UP001500393">
    <property type="component" value="Unassembled WGS sequence"/>
</dbReference>
<dbReference type="EMBL" id="BAAAOS010000020">
    <property type="protein sequence ID" value="GAA1579554.1"/>
    <property type="molecule type" value="Genomic_DNA"/>
</dbReference>
<keyword evidence="3" id="KW-1185">Reference proteome</keyword>
<protein>
    <submittedName>
        <fullName evidence="2">Uncharacterized protein</fullName>
    </submittedName>
</protein>
<feature type="coiled-coil region" evidence="1">
    <location>
        <begin position="159"/>
        <end position="217"/>
    </location>
</feature>
<feature type="coiled-coil region" evidence="1">
    <location>
        <begin position="408"/>
        <end position="459"/>
    </location>
</feature>
<keyword evidence="1" id="KW-0175">Coiled coil</keyword>
<organism evidence="2 3">
    <name type="scientific">Kribbella sancticallisti</name>
    <dbReference type="NCBI Taxonomy" id="460087"/>
    <lineage>
        <taxon>Bacteria</taxon>
        <taxon>Bacillati</taxon>
        <taxon>Actinomycetota</taxon>
        <taxon>Actinomycetes</taxon>
        <taxon>Propionibacteriales</taxon>
        <taxon>Kribbellaceae</taxon>
        <taxon>Kribbella</taxon>
    </lineage>
</organism>
<evidence type="ECO:0000313" key="3">
    <source>
        <dbReference type="Proteomes" id="UP001500393"/>
    </source>
</evidence>
<gene>
    <name evidence="2" type="ORF">GCM10009789_36630</name>
</gene>
<sequence>MGIETTIEYRLPLTKVRLQATVTETVDEIVQPRTLTRTAERTFTLVTMADPGRRRELTVKGGLINDYAFEMAMTEDGRLTSASIESTGHLGQVLTATATLAGAAVALATGNVPLAAMLVTADGGDQPLGATESVAEELTAQQQVWRAYRAAHPSEADRLKDLTAEHNELVNALDTARQRLRRAVGDALKMSREHQAVSTLEGLISDNERELDRANQRFAAWRAGTLKVTNFVHDELVDVVSLPRLADGALQFVDTDEGKLVQTFFNNALGIVATDEDPPSTNATPDPANTVTDRLHLLKPRRVTLIHVEGNGESPTRVSTERVLVMDRACEVMSIPVRKSWSGRRQTGVTLSESGALTKLTYGGTASADAVAQSLAGLPAAFGGALESVATSRAKLDGLRDAPQERELAALKRAVDLEEQRLRQAGQTATTTDYAELQRLKQQKEIAELRAELAKLRAV</sequence>